<accession>A0A6A4TB42</accession>
<proteinExistence type="predicted"/>
<organism evidence="1 2">
    <name type="scientific">Scophthalmus maximus</name>
    <name type="common">Turbot</name>
    <name type="synonym">Psetta maxima</name>
    <dbReference type="NCBI Taxonomy" id="52904"/>
    <lineage>
        <taxon>Eukaryota</taxon>
        <taxon>Metazoa</taxon>
        <taxon>Chordata</taxon>
        <taxon>Craniata</taxon>
        <taxon>Vertebrata</taxon>
        <taxon>Euteleostomi</taxon>
        <taxon>Actinopterygii</taxon>
        <taxon>Neopterygii</taxon>
        <taxon>Teleostei</taxon>
        <taxon>Neoteleostei</taxon>
        <taxon>Acanthomorphata</taxon>
        <taxon>Carangaria</taxon>
        <taxon>Pleuronectiformes</taxon>
        <taxon>Pleuronectoidei</taxon>
        <taxon>Scophthalmidae</taxon>
        <taxon>Scophthalmus</taxon>
    </lineage>
</organism>
<protein>
    <submittedName>
        <fullName evidence="1">Uncharacterized protein</fullName>
    </submittedName>
</protein>
<gene>
    <name evidence="1" type="ORF">F2P81_007627</name>
</gene>
<dbReference type="Proteomes" id="UP000438429">
    <property type="component" value="Unassembled WGS sequence"/>
</dbReference>
<name>A0A6A4TB42_SCOMX</name>
<reference evidence="1 2" key="1">
    <citation type="submission" date="2019-06" db="EMBL/GenBank/DDBJ databases">
        <title>Draft genomes of female and male turbot (Scophthalmus maximus).</title>
        <authorList>
            <person name="Xu H."/>
            <person name="Xu X.-W."/>
            <person name="Shao C."/>
            <person name="Chen S."/>
        </authorList>
    </citation>
    <scope>NUCLEOTIDE SEQUENCE [LARGE SCALE GENOMIC DNA]</scope>
    <source>
        <strain evidence="1">Ysfricsl-2016a</strain>
        <tissue evidence="1">Blood</tissue>
    </source>
</reference>
<comment type="caution">
    <text evidence="1">The sequence shown here is derived from an EMBL/GenBank/DDBJ whole genome shotgun (WGS) entry which is preliminary data.</text>
</comment>
<dbReference type="AlphaFoldDB" id="A0A6A4TB42"/>
<evidence type="ECO:0000313" key="1">
    <source>
        <dbReference type="EMBL" id="KAF0039392.1"/>
    </source>
</evidence>
<evidence type="ECO:0000313" key="2">
    <source>
        <dbReference type="Proteomes" id="UP000438429"/>
    </source>
</evidence>
<dbReference type="EMBL" id="VEVO01000007">
    <property type="protein sequence ID" value="KAF0039392.1"/>
    <property type="molecule type" value="Genomic_DNA"/>
</dbReference>
<sequence length="91" mass="10136">MAGVLAALVTLLVVGGAVIYVQKKKKNNTPKGTKEEADEQELTYADVMGVQRRQVQQMAEAEVEYGQIQFSHQPRRIVEPTGDECVYAKVR</sequence>